<proteinExistence type="predicted"/>
<gene>
    <name evidence="2" type="ORF">QBC42DRAFT_323749</name>
</gene>
<dbReference type="AlphaFoldDB" id="A0AAV9HSD8"/>
<reference evidence="2" key="2">
    <citation type="submission" date="2023-06" db="EMBL/GenBank/DDBJ databases">
        <authorList>
            <consortium name="Lawrence Berkeley National Laboratory"/>
            <person name="Mondo S.J."/>
            <person name="Hensen N."/>
            <person name="Bonometti L."/>
            <person name="Westerberg I."/>
            <person name="Brannstrom I.O."/>
            <person name="Guillou S."/>
            <person name="Cros-Aarteil S."/>
            <person name="Calhoun S."/>
            <person name="Haridas S."/>
            <person name="Kuo A."/>
            <person name="Pangilinan J."/>
            <person name="Riley R."/>
            <person name="Labutti K."/>
            <person name="Andreopoulos B."/>
            <person name="Lipzen A."/>
            <person name="Chen C."/>
            <person name="Yanf M."/>
            <person name="Daum C."/>
            <person name="Ng V."/>
            <person name="Clum A."/>
            <person name="Steindorff A."/>
            <person name="Ohm R."/>
            <person name="Martin F."/>
            <person name="Silar P."/>
            <person name="Natvig D."/>
            <person name="Lalanne C."/>
            <person name="Gautier V."/>
            <person name="Ament-Velasquez S.L."/>
            <person name="Kruys A."/>
            <person name="Hutchinson M.I."/>
            <person name="Powell A.J."/>
            <person name="Barry K."/>
            <person name="Miller A.N."/>
            <person name="Grigoriev I.V."/>
            <person name="Debuchy R."/>
            <person name="Gladieux P."/>
            <person name="Thoren M.H."/>
            <person name="Johannesson H."/>
        </authorList>
    </citation>
    <scope>NUCLEOTIDE SEQUENCE</scope>
    <source>
        <strain evidence="2">PSN324</strain>
    </source>
</reference>
<organism evidence="2 3">
    <name type="scientific">Cladorrhinum samala</name>
    <dbReference type="NCBI Taxonomy" id="585594"/>
    <lineage>
        <taxon>Eukaryota</taxon>
        <taxon>Fungi</taxon>
        <taxon>Dikarya</taxon>
        <taxon>Ascomycota</taxon>
        <taxon>Pezizomycotina</taxon>
        <taxon>Sordariomycetes</taxon>
        <taxon>Sordariomycetidae</taxon>
        <taxon>Sordariales</taxon>
        <taxon>Podosporaceae</taxon>
        <taxon>Cladorrhinum</taxon>
    </lineage>
</organism>
<protein>
    <submittedName>
        <fullName evidence="2">Uncharacterized protein</fullName>
    </submittedName>
</protein>
<name>A0AAV9HSD8_9PEZI</name>
<evidence type="ECO:0000313" key="2">
    <source>
        <dbReference type="EMBL" id="KAK4463646.1"/>
    </source>
</evidence>
<evidence type="ECO:0000256" key="1">
    <source>
        <dbReference type="SAM" id="Coils"/>
    </source>
</evidence>
<reference evidence="2" key="1">
    <citation type="journal article" date="2023" name="Mol. Phylogenet. Evol.">
        <title>Genome-scale phylogeny and comparative genomics of the fungal order Sordariales.</title>
        <authorList>
            <person name="Hensen N."/>
            <person name="Bonometti L."/>
            <person name="Westerberg I."/>
            <person name="Brannstrom I.O."/>
            <person name="Guillou S."/>
            <person name="Cros-Aarteil S."/>
            <person name="Calhoun S."/>
            <person name="Haridas S."/>
            <person name="Kuo A."/>
            <person name="Mondo S."/>
            <person name="Pangilinan J."/>
            <person name="Riley R."/>
            <person name="LaButti K."/>
            <person name="Andreopoulos B."/>
            <person name="Lipzen A."/>
            <person name="Chen C."/>
            <person name="Yan M."/>
            <person name="Daum C."/>
            <person name="Ng V."/>
            <person name="Clum A."/>
            <person name="Steindorff A."/>
            <person name="Ohm R.A."/>
            <person name="Martin F."/>
            <person name="Silar P."/>
            <person name="Natvig D.O."/>
            <person name="Lalanne C."/>
            <person name="Gautier V."/>
            <person name="Ament-Velasquez S.L."/>
            <person name="Kruys A."/>
            <person name="Hutchinson M.I."/>
            <person name="Powell A.J."/>
            <person name="Barry K."/>
            <person name="Miller A.N."/>
            <person name="Grigoriev I.V."/>
            <person name="Debuchy R."/>
            <person name="Gladieux P."/>
            <person name="Hiltunen Thoren M."/>
            <person name="Johannesson H."/>
        </authorList>
    </citation>
    <scope>NUCLEOTIDE SEQUENCE</scope>
    <source>
        <strain evidence="2">PSN324</strain>
    </source>
</reference>
<evidence type="ECO:0000313" key="3">
    <source>
        <dbReference type="Proteomes" id="UP001321749"/>
    </source>
</evidence>
<feature type="coiled-coil region" evidence="1">
    <location>
        <begin position="128"/>
        <end position="155"/>
    </location>
</feature>
<accession>A0AAV9HSD8</accession>
<comment type="caution">
    <text evidence="2">The sequence shown here is derived from an EMBL/GenBank/DDBJ whole genome shotgun (WGS) entry which is preliminary data.</text>
</comment>
<keyword evidence="3" id="KW-1185">Reference proteome</keyword>
<keyword evidence="1" id="KW-0175">Coiled coil</keyword>
<sequence>MESSNLSAERRALLERALADPASITPAEKNEILLLPPPDVERELLISTFQIASRDELVAKALPNGGADLNHEEARWLSILGVKNPFERLTMDESLARFGQRIRRPNDVQELESNAMAAVLTPDENRAIREAWNQLDRLNEKRQQARSEREAEIRELHKLPRAKWIQEMLDAALPRWGFVIVRTAYGDGNDSPCSDAAWDRFQAFFKDAGGFALHLWKGGKDLWETHESVWVSDRETMDGADTATLRAQVRAMRAAGQIPEGVRRDIFLVVDENVLRNEQFRQNRRIMPLNPRGTIRLRAVDPDHDPAVKPVPTEGPYEGFDGEISVPLPKVFDWLYYTFFAGSESWTLRYHQTKVEGEGRRTRRVAMRNKPIMPYPAYEL</sequence>
<dbReference type="Proteomes" id="UP001321749">
    <property type="component" value="Unassembled WGS sequence"/>
</dbReference>
<dbReference type="EMBL" id="MU864957">
    <property type="protein sequence ID" value="KAK4463646.1"/>
    <property type="molecule type" value="Genomic_DNA"/>
</dbReference>